<feature type="compositionally biased region" description="Polar residues" evidence="1">
    <location>
        <begin position="120"/>
        <end position="152"/>
    </location>
</feature>
<proteinExistence type="predicted"/>
<dbReference type="Proteomes" id="UP001054902">
    <property type="component" value="Unassembled WGS sequence"/>
</dbReference>
<feature type="signal peptide" evidence="2">
    <location>
        <begin position="1"/>
        <end position="21"/>
    </location>
</feature>
<feature type="compositionally biased region" description="Gly residues" evidence="1">
    <location>
        <begin position="106"/>
        <end position="116"/>
    </location>
</feature>
<sequence>MPSLKSAVVLLSTFSLQAIEAGEIPDAALGPVQRKAKRLLNNKAKKLSYRAIRLEPKSKRSKSSGKGASYSSKGKGSRDDDSIGCTSSHKSGNGKGSIKNTSGKGSSDGYGNGGSKGRNRTSPPTMNPTVSAKPSDTPTTSVQPSLSPSCSHSPTATGSPSFSPTFTSKPSSKPTYTSKPSKSPTASPTKIPTKSPVLGTNSPTINPSQIPSIEPTGFPSIGFDLQNCDSYSRVWLFDLESTCDPYYRTCQCTDAQRLINEGKIDCETASCPEDCALCDFCLQDVIPNCISKSERGVFSDPSLPVEQELDTFSVNASQEAVAYNNFNIKKCDTYELAWLEDLENSCKQGSYGETKNCSCDRAQSLIDDGKIECGKSKCPDDCEVCKYCLNEVITCL</sequence>
<accession>A0AAD3CVK2</accession>
<evidence type="ECO:0000313" key="4">
    <source>
        <dbReference type="Proteomes" id="UP001054902"/>
    </source>
</evidence>
<comment type="caution">
    <text evidence="3">The sequence shown here is derived from an EMBL/GenBank/DDBJ whole genome shotgun (WGS) entry which is preliminary data.</text>
</comment>
<feature type="compositionally biased region" description="Low complexity" evidence="1">
    <location>
        <begin position="64"/>
        <end position="74"/>
    </location>
</feature>
<reference evidence="3 4" key="1">
    <citation type="journal article" date="2021" name="Sci. Rep.">
        <title>The genome of the diatom Chaetoceros tenuissimus carries an ancient integrated fragment of an extant virus.</title>
        <authorList>
            <person name="Hongo Y."/>
            <person name="Kimura K."/>
            <person name="Takaki Y."/>
            <person name="Yoshida Y."/>
            <person name="Baba S."/>
            <person name="Kobayashi G."/>
            <person name="Nagasaki K."/>
            <person name="Hano T."/>
            <person name="Tomaru Y."/>
        </authorList>
    </citation>
    <scope>NUCLEOTIDE SEQUENCE [LARGE SCALE GENOMIC DNA]</scope>
    <source>
        <strain evidence="3 4">NIES-3715</strain>
    </source>
</reference>
<feature type="region of interest" description="Disordered" evidence="1">
    <location>
        <begin position="51"/>
        <end position="213"/>
    </location>
</feature>
<evidence type="ECO:0000256" key="2">
    <source>
        <dbReference type="SAM" id="SignalP"/>
    </source>
</evidence>
<feature type="compositionally biased region" description="Polar residues" evidence="1">
    <location>
        <begin position="198"/>
        <end position="211"/>
    </location>
</feature>
<organism evidence="3 4">
    <name type="scientific">Chaetoceros tenuissimus</name>
    <dbReference type="NCBI Taxonomy" id="426638"/>
    <lineage>
        <taxon>Eukaryota</taxon>
        <taxon>Sar</taxon>
        <taxon>Stramenopiles</taxon>
        <taxon>Ochrophyta</taxon>
        <taxon>Bacillariophyta</taxon>
        <taxon>Coscinodiscophyceae</taxon>
        <taxon>Chaetocerotophycidae</taxon>
        <taxon>Chaetocerotales</taxon>
        <taxon>Chaetocerotaceae</taxon>
        <taxon>Chaetoceros</taxon>
    </lineage>
</organism>
<protein>
    <submittedName>
        <fullName evidence="3">Uncharacterized protein</fullName>
    </submittedName>
</protein>
<dbReference type="EMBL" id="BLLK01000045">
    <property type="protein sequence ID" value="GFH51374.1"/>
    <property type="molecule type" value="Genomic_DNA"/>
</dbReference>
<dbReference type="AlphaFoldDB" id="A0AAD3CVK2"/>
<keyword evidence="2" id="KW-0732">Signal</keyword>
<evidence type="ECO:0000313" key="3">
    <source>
        <dbReference type="EMBL" id="GFH51374.1"/>
    </source>
</evidence>
<name>A0AAD3CVK2_9STRA</name>
<evidence type="ECO:0000256" key="1">
    <source>
        <dbReference type="SAM" id="MobiDB-lite"/>
    </source>
</evidence>
<feature type="chain" id="PRO_5042061959" evidence="2">
    <location>
        <begin position="22"/>
        <end position="396"/>
    </location>
</feature>
<feature type="compositionally biased region" description="Low complexity" evidence="1">
    <location>
        <begin position="153"/>
        <end position="196"/>
    </location>
</feature>
<keyword evidence="4" id="KW-1185">Reference proteome</keyword>
<gene>
    <name evidence="3" type="ORF">CTEN210_07850</name>
</gene>